<accession>A0A652LAP3</accession>
<reference evidence="2" key="1">
    <citation type="submission" date="2018-10" db="EMBL/GenBank/DDBJ databases">
        <authorList>
            <person name="Hariharan J."/>
            <person name="Choudoir M.J."/>
            <person name="Diebold P."/>
            <person name="Panke-Buisse K."/>
            <person name="Campbell A.N."/>
            <person name="Buckley D.H."/>
        </authorList>
    </citation>
    <scope>NUCLEOTIDE SEQUENCE</scope>
    <source>
        <strain evidence="2">Gb1</strain>
    </source>
</reference>
<proteinExistence type="predicted"/>
<name>A0A652LAP3_9ACTN</name>
<comment type="caution">
    <text evidence="2">The sequence shown here is derived from an EMBL/GenBank/DDBJ whole genome shotgun (WGS) entry which is preliminary data.</text>
</comment>
<dbReference type="Gene3D" id="3.30.1360.120">
    <property type="entry name" value="Probable tRNA modification gtpase trme, domain 1"/>
    <property type="match status" value="1"/>
</dbReference>
<dbReference type="InterPro" id="IPR027266">
    <property type="entry name" value="TrmE/GcvT-like"/>
</dbReference>
<feature type="domain" description="GCVT N-terminal" evidence="1">
    <location>
        <begin position="13"/>
        <end position="240"/>
    </location>
</feature>
<dbReference type="RefSeq" id="WP_147982757.1">
    <property type="nucleotide sequence ID" value="NZ_RDBM01000017.1"/>
</dbReference>
<dbReference type="PIRSF" id="PIRSF006487">
    <property type="entry name" value="GcvT"/>
    <property type="match status" value="1"/>
</dbReference>
<dbReference type="EMBL" id="RDBM01000017">
    <property type="protein sequence ID" value="TXS33172.1"/>
    <property type="molecule type" value="Genomic_DNA"/>
</dbReference>
<gene>
    <name evidence="2" type="ORF">EAO74_04645</name>
</gene>
<evidence type="ECO:0000313" key="2">
    <source>
        <dbReference type="EMBL" id="TXS33172.1"/>
    </source>
</evidence>
<dbReference type="Pfam" id="PF01571">
    <property type="entry name" value="GCV_T"/>
    <property type="match status" value="1"/>
</dbReference>
<evidence type="ECO:0000259" key="1">
    <source>
        <dbReference type="Pfam" id="PF01571"/>
    </source>
</evidence>
<dbReference type="AlphaFoldDB" id="A0A652LAP3"/>
<keyword evidence="2" id="KW-0808">Transferase</keyword>
<dbReference type="SUPFAM" id="SSF103025">
    <property type="entry name" value="Folate-binding domain"/>
    <property type="match status" value="1"/>
</dbReference>
<dbReference type="InterPro" id="IPR006222">
    <property type="entry name" value="GCVT_N"/>
</dbReference>
<protein>
    <submittedName>
        <fullName evidence="2">Aminomethyl transferase family protein</fullName>
    </submittedName>
</protein>
<organism evidence="2">
    <name type="scientific">Streptomyces sp. gb1(2016)</name>
    <dbReference type="NCBI Taxonomy" id="1828321"/>
    <lineage>
        <taxon>Bacteria</taxon>
        <taxon>Bacillati</taxon>
        <taxon>Actinomycetota</taxon>
        <taxon>Actinomycetes</taxon>
        <taxon>Kitasatosporales</taxon>
        <taxon>Streptomycetaceae</taxon>
        <taxon>Streptomyces</taxon>
    </lineage>
</organism>
<sequence length="347" mass="35834">MTATTIAPAVRTATEDYATLRSAVGAYRVTAPLVRLTGDDRLTFLDGFLAKSADYVEPDSVREVLALNADGTPFAILLHFEIGDESWLLPRTAVTADELGAYLGGFDASAGVTVEMAPEGWGATAFEGPVAWSVAAGFVDFDISGLTLHGVTESTLDVPGATAHLARVGTTGEYGYLLLSDAPQAAHEAVLAGVADQGGAEIGEEGLSRVQAEAGMGVYATGFGALGVGEADLAWMIDWSRIGEFHGSDELTAPTGSEARLTALVAPVGSRFAAGTPVTAAGQEVGTVLHQAPAANPEEELVLALLDTPFWVPGLELTAADEAGDERPVRTATLPRVIARSLTVKIA</sequence>
<dbReference type="GO" id="GO:0016740">
    <property type="term" value="F:transferase activity"/>
    <property type="evidence" value="ECO:0007669"/>
    <property type="project" value="UniProtKB-KW"/>
</dbReference>